<dbReference type="Pfam" id="PF00589">
    <property type="entry name" value="Phage_integrase"/>
    <property type="match status" value="1"/>
</dbReference>
<dbReference type="RefSeq" id="WP_345200240.1">
    <property type="nucleotide sequence ID" value="NZ_BAABHX010000001.1"/>
</dbReference>
<keyword evidence="3" id="KW-0233">DNA recombination</keyword>
<dbReference type="EMBL" id="BAABHX010000001">
    <property type="protein sequence ID" value="GAA5085398.1"/>
    <property type="molecule type" value="Genomic_DNA"/>
</dbReference>
<comment type="similarity">
    <text evidence="1">Belongs to the 'phage' integrase family.</text>
</comment>
<keyword evidence="6" id="KW-1185">Reference proteome</keyword>
<dbReference type="Pfam" id="PF13102">
    <property type="entry name" value="Phage_int_SAM_5"/>
    <property type="match status" value="1"/>
</dbReference>
<dbReference type="InterPro" id="IPR011010">
    <property type="entry name" value="DNA_brk_join_enz"/>
</dbReference>
<keyword evidence="2" id="KW-0238">DNA-binding</keyword>
<dbReference type="PROSITE" id="PS51898">
    <property type="entry name" value="TYR_RECOMBINASE"/>
    <property type="match status" value="1"/>
</dbReference>
<evidence type="ECO:0000259" key="4">
    <source>
        <dbReference type="PROSITE" id="PS51898"/>
    </source>
</evidence>
<evidence type="ECO:0000256" key="2">
    <source>
        <dbReference type="ARBA" id="ARBA00023125"/>
    </source>
</evidence>
<dbReference type="InterPro" id="IPR002104">
    <property type="entry name" value="Integrase_catalytic"/>
</dbReference>
<evidence type="ECO:0000313" key="5">
    <source>
        <dbReference type="EMBL" id="GAA5085398.1"/>
    </source>
</evidence>
<comment type="caution">
    <text evidence="5">The sequence shown here is derived from an EMBL/GenBank/DDBJ whole genome shotgun (WGS) entry which is preliminary data.</text>
</comment>
<dbReference type="Proteomes" id="UP001500353">
    <property type="component" value="Unassembled WGS sequence"/>
</dbReference>
<dbReference type="Gene3D" id="1.10.150.130">
    <property type="match status" value="1"/>
</dbReference>
<evidence type="ECO:0000256" key="3">
    <source>
        <dbReference type="ARBA" id="ARBA00023172"/>
    </source>
</evidence>
<name>A0ABP9LXE6_9FLAO</name>
<protein>
    <submittedName>
        <fullName evidence="5">Site-specific integrase</fullName>
    </submittedName>
</protein>
<gene>
    <name evidence="5" type="ORF">GCM10023210_06180</name>
</gene>
<accession>A0ABP9LXE6</accession>
<dbReference type="SUPFAM" id="SSF56349">
    <property type="entry name" value="DNA breaking-rejoining enzymes"/>
    <property type="match status" value="1"/>
</dbReference>
<dbReference type="CDD" id="cd01185">
    <property type="entry name" value="INTN1_C_like"/>
    <property type="match status" value="1"/>
</dbReference>
<reference evidence="6" key="1">
    <citation type="journal article" date="2019" name="Int. J. Syst. Evol. Microbiol.">
        <title>The Global Catalogue of Microorganisms (GCM) 10K type strain sequencing project: providing services to taxonomists for standard genome sequencing and annotation.</title>
        <authorList>
            <consortium name="The Broad Institute Genomics Platform"/>
            <consortium name="The Broad Institute Genome Sequencing Center for Infectious Disease"/>
            <person name="Wu L."/>
            <person name="Ma J."/>
        </authorList>
    </citation>
    <scope>NUCLEOTIDE SEQUENCE [LARGE SCALE GENOMIC DNA]</scope>
    <source>
        <strain evidence="6">JCM 18019</strain>
    </source>
</reference>
<dbReference type="PANTHER" id="PTHR30349:SF64">
    <property type="entry name" value="PROPHAGE INTEGRASE INTD-RELATED"/>
    <property type="match status" value="1"/>
</dbReference>
<dbReference type="PANTHER" id="PTHR30349">
    <property type="entry name" value="PHAGE INTEGRASE-RELATED"/>
    <property type="match status" value="1"/>
</dbReference>
<dbReference type="InterPro" id="IPR013762">
    <property type="entry name" value="Integrase-like_cat_sf"/>
</dbReference>
<dbReference type="InterPro" id="IPR010998">
    <property type="entry name" value="Integrase_recombinase_N"/>
</dbReference>
<dbReference type="InterPro" id="IPR050090">
    <property type="entry name" value="Tyrosine_recombinase_XerCD"/>
</dbReference>
<sequence length="385" mass="44943">MKKPYSVSIILRTDKKGIDGKCPLNVQIRLNSKVLKLPAKQKVFPEEWDKKSKTCIGKGFGEINIFLKEIELKLEKFCMNKINNNQLLTIDIIKDYYNGINLNCFYTVFDKMFEIKSQKLKEPTIYKYNLLRKYLKEFKKQIDVVEVDLMFIERFEAFLRKKDVGKHGISNHHKNLDAIINLAIKHKLMIENPYINKEYKENSECLEFLTPDELESFSKIKLNHDSGLKLTKDRFLFSCLTGLRHSDINTLTIGDIDLKNRMITKEQIKTGRIVKVPLNTRAVLMVKKYGKGKDKDELLFPSVANQNDNMRLKTLAKTIELNKNLTFHVSRHTFGTMMVNYYQTPITIVKEMMGHTDISITAKYANVNTDIMKEAMRNKFKFKVS</sequence>
<feature type="domain" description="Tyr recombinase" evidence="4">
    <location>
        <begin position="204"/>
        <end position="377"/>
    </location>
</feature>
<dbReference type="Gene3D" id="1.10.443.10">
    <property type="entry name" value="Intergrase catalytic core"/>
    <property type="match status" value="1"/>
</dbReference>
<dbReference type="InterPro" id="IPR035386">
    <property type="entry name" value="Arm-DNA-bind_5"/>
</dbReference>
<evidence type="ECO:0000313" key="6">
    <source>
        <dbReference type="Proteomes" id="UP001500353"/>
    </source>
</evidence>
<organism evidence="5 6">
    <name type="scientific">Chryseobacterium ginsengisoli</name>
    <dbReference type="NCBI Taxonomy" id="363853"/>
    <lineage>
        <taxon>Bacteria</taxon>
        <taxon>Pseudomonadati</taxon>
        <taxon>Bacteroidota</taxon>
        <taxon>Flavobacteriia</taxon>
        <taxon>Flavobacteriales</taxon>
        <taxon>Weeksellaceae</taxon>
        <taxon>Chryseobacterium group</taxon>
        <taxon>Chryseobacterium</taxon>
    </lineage>
</organism>
<proteinExistence type="inferred from homology"/>
<evidence type="ECO:0000256" key="1">
    <source>
        <dbReference type="ARBA" id="ARBA00008857"/>
    </source>
</evidence>
<dbReference type="InterPro" id="IPR025269">
    <property type="entry name" value="SAM-like_dom"/>
</dbReference>
<dbReference type="Pfam" id="PF17293">
    <property type="entry name" value="Arm-DNA-bind_5"/>
    <property type="match status" value="1"/>
</dbReference>